<dbReference type="AlphaFoldDB" id="A0AA42BAN7"/>
<accession>A0AA42BAN7</accession>
<dbReference type="SUPFAM" id="SSF49373">
    <property type="entry name" value="Invasin/intimin cell-adhesion fragments"/>
    <property type="match status" value="2"/>
</dbReference>
<evidence type="ECO:0000313" key="2">
    <source>
        <dbReference type="Proteomes" id="UP001165306"/>
    </source>
</evidence>
<sequence>PTRFEAEPGFAENPVTVWADDDDGDAVFSSHTVTVTVYDQFGDPLAGVDVCVDVVRGPNAGVGDCGSTDANGQFAFTYWPNGTLGTDAIRVWVDLDDDGVVDGGETDTLIKEWVLGLARVLACAPTPDYNVTRTPHTFTCTLTDGAGNGVAGQTLSVDIDPGPNSGVTPTCGITNALGQATCSYTDQDADPSSLELNDYRDTIRVTHPASGARDTVTKVWFDGVAEGVVEGELLVRVTLSPSVLPAGIRVLFVIRDADPASSTTPSASFGGCSSDDEVAAASTDANDQAVSPLIYVCDWVYAGEGDNTYGDTYDVEVYWDADGDEEFDPRVDVLLDTVTFTVIET</sequence>
<gene>
    <name evidence="1" type="ORF">NET02_06775</name>
</gene>
<comment type="caution">
    <text evidence="1">The sequence shown here is derived from an EMBL/GenBank/DDBJ whole genome shotgun (WGS) entry which is preliminary data.</text>
</comment>
<dbReference type="InterPro" id="IPR013783">
    <property type="entry name" value="Ig-like_fold"/>
</dbReference>
<dbReference type="Gene3D" id="2.60.40.10">
    <property type="entry name" value="Immunoglobulins"/>
    <property type="match status" value="2"/>
</dbReference>
<evidence type="ECO:0008006" key="3">
    <source>
        <dbReference type="Google" id="ProtNLM"/>
    </source>
</evidence>
<protein>
    <recommendedName>
        <fullName evidence="3">Big-1 domain-containing protein</fullName>
    </recommendedName>
</protein>
<evidence type="ECO:0000313" key="1">
    <source>
        <dbReference type="EMBL" id="MCM8748844.1"/>
    </source>
</evidence>
<organism evidence="1 2">
    <name type="scientific">Thermalbibacter longus</name>
    <dbReference type="NCBI Taxonomy" id="2951981"/>
    <lineage>
        <taxon>Bacteria</taxon>
        <taxon>Pseudomonadati</taxon>
        <taxon>Thermomicrobiota</taxon>
        <taxon>Thermomicrobia</taxon>
        <taxon>Thermomicrobiales</taxon>
        <taxon>Thermomicrobiaceae</taxon>
        <taxon>Thermalbibacter</taxon>
    </lineage>
</organism>
<dbReference type="EMBL" id="JAMSLR010000004">
    <property type="protein sequence ID" value="MCM8748844.1"/>
    <property type="molecule type" value="Genomic_DNA"/>
</dbReference>
<dbReference type="Proteomes" id="UP001165306">
    <property type="component" value="Unassembled WGS sequence"/>
</dbReference>
<name>A0AA42BAN7_9BACT</name>
<proteinExistence type="predicted"/>
<dbReference type="InterPro" id="IPR008964">
    <property type="entry name" value="Invasin/intimin_cell_adhesion"/>
</dbReference>
<reference evidence="1" key="1">
    <citation type="submission" date="2022-06" db="EMBL/GenBank/DDBJ databases">
        <title>CFH 74404 Thermomicrobiaceae sp.</title>
        <authorList>
            <person name="Ming H."/>
            <person name="Li W.-J."/>
            <person name="Zhao Z."/>
        </authorList>
    </citation>
    <scope>NUCLEOTIDE SEQUENCE</scope>
    <source>
        <strain evidence="1">CFH 74404</strain>
    </source>
</reference>
<keyword evidence="2" id="KW-1185">Reference proteome</keyword>
<feature type="non-terminal residue" evidence="1">
    <location>
        <position position="1"/>
    </location>
</feature>